<dbReference type="AlphaFoldDB" id="A0AAD7H3L5"/>
<accession>A0AAD7H3L5</accession>
<proteinExistence type="predicted"/>
<keyword evidence="3" id="KW-1185">Reference proteome</keyword>
<evidence type="ECO:0000256" key="1">
    <source>
        <dbReference type="SAM" id="MobiDB-lite"/>
    </source>
</evidence>
<sequence>MALMATVHSYCPTPLYNACSARRRLRWQIVLQQSKLARVLDEAMKVLVWLPLSAVTAVLSHPHLRLRLYMPPACRAMYNATILFPALAHTPLFNKLFSLCLPEYLHIQAFYGEREDPDKGNGLRGVDEGAHRTRSSESSCKRVRESMIPAPTVNIETHAALAHNAIPTCVVCWSPDAHSLTARLAVMMHPWLTKEVSAHALHNLHEYFALCTIFKELQDIHTPRSLATRLRKSQRSCGSN</sequence>
<feature type="region of interest" description="Disordered" evidence="1">
    <location>
        <begin position="121"/>
        <end position="140"/>
    </location>
</feature>
<gene>
    <name evidence="2" type="ORF">B0H16DRAFT_1703640</name>
</gene>
<evidence type="ECO:0000313" key="2">
    <source>
        <dbReference type="EMBL" id="KAJ7711013.1"/>
    </source>
</evidence>
<evidence type="ECO:0000313" key="3">
    <source>
        <dbReference type="Proteomes" id="UP001215598"/>
    </source>
</evidence>
<dbReference type="EMBL" id="JARKIB010000407">
    <property type="protein sequence ID" value="KAJ7711013.1"/>
    <property type="molecule type" value="Genomic_DNA"/>
</dbReference>
<dbReference type="Proteomes" id="UP001215598">
    <property type="component" value="Unassembled WGS sequence"/>
</dbReference>
<protein>
    <submittedName>
        <fullName evidence="2">Uncharacterized protein</fullName>
    </submittedName>
</protein>
<reference evidence="2" key="1">
    <citation type="submission" date="2023-03" db="EMBL/GenBank/DDBJ databases">
        <title>Massive genome expansion in bonnet fungi (Mycena s.s.) driven by repeated elements and novel gene families across ecological guilds.</title>
        <authorList>
            <consortium name="Lawrence Berkeley National Laboratory"/>
            <person name="Harder C.B."/>
            <person name="Miyauchi S."/>
            <person name="Viragh M."/>
            <person name="Kuo A."/>
            <person name="Thoen E."/>
            <person name="Andreopoulos B."/>
            <person name="Lu D."/>
            <person name="Skrede I."/>
            <person name="Drula E."/>
            <person name="Henrissat B."/>
            <person name="Morin E."/>
            <person name="Kohler A."/>
            <person name="Barry K."/>
            <person name="LaButti K."/>
            <person name="Morin E."/>
            <person name="Salamov A."/>
            <person name="Lipzen A."/>
            <person name="Mereny Z."/>
            <person name="Hegedus B."/>
            <person name="Baldrian P."/>
            <person name="Stursova M."/>
            <person name="Weitz H."/>
            <person name="Taylor A."/>
            <person name="Grigoriev I.V."/>
            <person name="Nagy L.G."/>
            <person name="Martin F."/>
            <person name="Kauserud H."/>
        </authorList>
    </citation>
    <scope>NUCLEOTIDE SEQUENCE</scope>
    <source>
        <strain evidence="2">CBHHK182m</strain>
    </source>
</reference>
<organism evidence="2 3">
    <name type="scientific">Mycena metata</name>
    <dbReference type="NCBI Taxonomy" id="1033252"/>
    <lineage>
        <taxon>Eukaryota</taxon>
        <taxon>Fungi</taxon>
        <taxon>Dikarya</taxon>
        <taxon>Basidiomycota</taxon>
        <taxon>Agaricomycotina</taxon>
        <taxon>Agaricomycetes</taxon>
        <taxon>Agaricomycetidae</taxon>
        <taxon>Agaricales</taxon>
        <taxon>Marasmiineae</taxon>
        <taxon>Mycenaceae</taxon>
        <taxon>Mycena</taxon>
    </lineage>
</organism>
<comment type="caution">
    <text evidence="2">The sequence shown here is derived from an EMBL/GenBank/DDBJ whole genome shotgun (WGS) entry which is preliminary data.</text>
</comment>
<name>A0AAD7H3L5_9AGAR</name>